<feature type="compositionally biased region" description="Polar residues" evidence="2">
    <location>
        <begin position="1"/>
        <end position="18"/>
    </location>
</feature>
<keyword evidence="1" id="KW-0863">Zinc-finger</keyword>
<proteinExistence type="predicted"/>
<dbReference type="Proteomes" id="UP000887226">
    <property type="component" value="Unassembled WGS sequence"/>
</dbReference>
<accession>A0A9P8CI04</accession>
<dbReference type="OrthoDB" id="3585057at2759"/>
<comment type="caution">
    <text evidence="4">The sequence shown here is derived from an EMBL/GenBank/DDBJ whole genome shotgun (WGS) entry which is preliminary data.</text>
</comment>
<feature type="domain" description="CCHC-type" evidence="3">
    <location>
        <begin position="62"/>
        <end position="75"/>
    </location>
</feature>
<dbReference type="EMBL" id="MU253772">
    <property type="protein sequence ID" value="KAG9247437.1"/>
    <property type="molecule type" value="Genomic_DNA"/>
</dbReference>
<dbReference type="Gene3D" id="4.10.60.10">
    <property type="entry name" value="Zinc finger, CCHC-type"/>
    <property type="match status" value="1"/>
</dbReference>
<sequence length="136" mass="15125">MGRGSSSYTTAVTYQSSRDTMDWEPSQGTTIAATGRTEQSRRQQAEWVDYNEIGRRKSEGSCLRCGAQGHVIVDCSLLPARNPNDQRQQISEGSRPEHFTQNYQVVATSAPKKMTAPETPATVIEEYESNYESGKD</sequence>
<evidence type="ECO:0000313" key="5">
    <source>
        <dbReference type="Proteomes" id="UP000887226"/>
    </source>
</evidence>
<dbReference type="InterPro" id="IPR001878">
    <property type="entry name" value="Znf_CCHC"/>
</dbReference>
<evidence type="ECO:0000256" key="2">
    <source>
        <dbReference type="SAM" id="MobiDB-lite"/>
    </source>
</evidence>
<keyword evidence="5" id="KW-1185">Reference proteome</keyword>
<evidence type="ECO:0000256" key="1">
    <source>
        <dbReference type="PROSITE-ProRule" id="PRU00047"/>
    </source>
</evidence>
<feature type="region of interest" description="Disordered" evidence="2">
    <location>
        <begin position="109"/>
        <end position="136"/>
    </location>
</feature>
<evidence type="ECO:0000259" key="3">
    <source>
        <dbReference type="PROSITE" id="PS50158"/>
    </source>
</evidence>
<dbReference type="GO" id="GO:0008270">
    <property type="term" value="F:zinc ion binding"/>
    <property type="evidence" value="ECO:0007669"/>
    <property type="project" value="UniProtKB-KW"/>
</dbReference>
<keyword evidence="1" id="KW-0862">Zinc</keyword>
<dbReference type="GO" id="GO:0003676">
    <property type="term" value="F:nucleic acid binding"/>
    <property type="evidence" value="ECO:0007669"/>
    <property type="project" value="InterPro"/>
</dbReference>
<gene>
    <name evidence="4" type="ORF">BJ878DRAFT_492640</name>
</gene>
<dbReference type="AlphaFoldDB" id="A0A9P8CI04"/>
<protein>
    <recommendedName>
        <fullName evidence="3">CCHC-type domain-containing protein</fullName>
    </recommendedName>
</protein>
<keyword evidence="1" id="KW-0479">Metal-binding</keyword>
<organism evidence="4 5">
    <name type="scientific">Calycina marina</name>
    <dbReference type="NCBI Taxonomy" id="1763456"/>
    <lineage>
        <taxon>Eukaryota</taxon>
        <taxon>Fungi</taxon>
        <taxon>Dikarya</taxon>
        <taxon>Ascomycota</taxon>
        <taxon>Pezizomycotina</taxon>
        <taxon>Leotiomycetes</taxon>
        <taxon>Helotiales</taxon>
        <taxon>Pezizellaceae</taxon>
        <taxon>Calycina</taxon>
    </lineage>
</organism>
<reference evidence="4" key="1">
    <citation type="journal article" date="2021" name="IMA Fungus">
        <title>Genomic characterization of three marine fungi, including Emericellopsis atlantica sp. nov. with signatures of a generalist lifestyle and marine biomass degradation.</title>
        <authorList>
            <person name="Hagestad O.C."/>
            <person name="Hou L."/>
            <person name="Andersen J.H."/>
            <person name="Hansen E.H."/>
            <person name="Altermark B."/>
            <person name="Li C."/>
            <person name="Kuhnert E."/>
            <person name="Cox R.J."/>
            <person name="Crous P.W."/>
            <person name="Spatafora J.W."/>
            <person name="Lail K."/>
            <person name="Amirebrahimi M."/>
            <person name="Lipzen A."/>
            <person name="Pangilinan J."/>
            <person name="Andreopoulos W."/>
            <person name="Hayes R.D."/>
            <person name="Ng V."/>
            <person name="Grigoriev I.V."/>
            <person name="Jackson S.A."/>
            <person name="Sutton T.D.S."/>
            <person name="Dobson A.D.W."/>
            <person name="Rama T."/>
        </authorList>
    </citation>
    <scope>NUCLEOTIDE SEQUENCE</scope>
    <source>
        <strain evidence="4">TRa3180A</strain>
    </source>
</reference>
<evidence type="ECO:0000313" key="4">
    <source>
        <dbReference type="EMBL" id="KAG9247437.1"/>
    </source>
</evidence>
<name>A0A9P8CI04_9HELO</name>
<feature type="region of interest" description="Disordered" evidence="2">
    <location>
        <begin position="1"/>
        <end position="43"/>
    </location>
</feature>
<dbReference type="PROSITE" id="PS50158">
    <property type="entry name" value="ZF_CCHC"/>
    <property type="match status" value="1"/>
</dbReference>